<feature type="domain" description="Cytidyltransferase-like" evidence="13">
    <location>
        <begin position="341"/>
        <end position="434"/>
    </location>
</feature>
<dbReference type="RefSeq" id="WP_109189207.1">
    <property type="nucleotide sequence ID" value="NZ_BMYA01000003.1"/>
</dbReference>
<reference evidence="15" key="1">
    <citation type="submission" date="2018-05" db="EMBL/GenBank/DDBJ databases">
        <title>Ignatzschineria dubaiensis sp. nov., isolated from necrotic foot tissues of dromedaries (Camelus dromedarius) and associated maggots in Dubai, United Arab Emirates.</title>
        <authorList>
            <person name="Tsang C.C."/>
            <person name="Tang J.Y.M."/>
            <person name="Fong J.Y.H."/>
            <person name="Kinne J."/>
            <person name="Lee H.H."/>
            <person name="Joseph M."/>
            <person name="Jose S."/>
            <person name="Schuster R.K."/>
            <person name="Tang Y."/>
            <person name="Sivakumar S."/>
            <person name="Chen J.H.K."/>
            <person name="Teng J.L.L."/>
            <person name="Lau S.K.P."/>
            <person name="Wernery U."/>
            <person name="Woo P.C.Y."/>
        </authorList>
    </citation>
    <scope>NUCLEOTIDE SEQUENCE [LARGE SCALE GENOMIC DNA]</scope>
    <source>
        <strain evidence="15">KCTC 22644</strain>
    </source>
</reference>
<evidence type="ECO:0000313" key="15">
    <source>
        <dbReference type="Proteomes" id="UP000245020"/>
    </source>
</evidence>
<evidence type="ECO:0000256" key="1">
    <source>
        <dbReference type="ARBA" id="ARBA00002319"/>
    </source>
</evidence>
<proteinExistence type="inferred from homology"/>
<dbReference type="NCBIfam" id="TIGR00125">
    <property type="entry name" value="cyt_tran_rel"/>
    <property type="match status" value="1"/>
</dbReference>
<dbReference type="InterPro" id="IPR004821">
    <property type="entry name" value="Cyt_trans-like"/>
</dbReference>
<accession>A0A2U2AF88</accession>
<dbReference type="InterPro" id="IPR011913">
    <property type="entry name" value="RfaE_dom_I"/>
</dbReference>
<dbReference type="PANTHER" id="PTHR46969:SF1">
    <property type="entry name" value="BIFUNCTIONAL PROTEIN HLDE"/>
    <property type="match status" value="1"/>
</dbReference>
<dbReference type="PANTHER" id="PTHR46969">
    <property type="entry name" value="BIFUNCTIONAL PROTEIN HLDE"/>
    <property type="match status" value="1"/>
</dbReference>
<feature type="active site" evidence="11">
    <location>
        <position position="261"/>
    </location>
</feature>
<dbReference type="FunFam" id="3.40.1190.20:FF:000002">
    <property type="entry name" value="Bifunctional protein HldE"/>
    <property type="match status" value="1"/>
</dbReference>
<dbReference type="OrthoDB" id="9802794at2"/>
<evidence type="ECO:0000259" key="13">
    <source>
        <dbReference type="Pfam" id="PF01467"/>
    </source>
</evidence>
<comment type="caution">
    <text evidence="14">The sequence shown here is derived from an EMBL/GenBank/DDBJ whole genome shotgun (WGS) entry which is preliminary data.</text>
</comment>
<comment type="function">
    <text evidence="2 11">Catalyzes the ADP transfer from ATP to D-glycero-beta-D-manno-heptose 1-phosphate, yielding ADP-D-glycero-beta-D-manno-heptose.</text>
</comment>
<comment type="catalytic activity">
    <reaction evidence="10 11">
        <text>D-glycero-beta-D-manno-heptose 1-phosphate + ATP + H(+) = ADP-D-glycero-beta-D-manno-heptose + diphosphate</text>
        <dbReference type="Rhea" id="RHEA:27465"/>
        <dbReference type="ChEBI" id="CHEBI:15378"/>
        <dbReference type="ChEBI" id="CHEBI:30616"/>
        <dbReference type="ChEBI" id="CHEBI:33019"/>
        <dbReference type="ChEBI" id="CHEBI:59967"/>
        <dbReference type="ChEBI" id="CHEBI:61593"/>
        <dbReference type="EC" id="2.7.7.70"/>
    </reaction>
</comment>
<dbReference type="Pfam" id="PF00294">
    <property type="entry name" value="PfkB"/>
    <property type="match status" value="1"/>
</dbReference>
<feature type="binding site" evidence="11">
    <location>
        <begin position="192"/>
        <end position="195"/>
    </location>
    <ligand>
        <name>ATP</name>
        <dbReference type="ChEBI" id="CHEBI:30616"/>
    </ligand>
</feature>
<protein>
    <recommendedName>
        <fullName evidence="11">Bifunctional protein HldE</fullName>
    </recommendedName>
    <domain>
        <recommendedName>
            <fullName evidence="11">D-beta-D-heptose 7-phosphate kinase</fullName>
            <ecNumber evidence="11">2.7.1.167</ecNumber>
        </recommendedName>
        <alternativeName>
            <fullName evidence="11">D-beta-D-heptose 7-phosphotransferase</fullName>
        </alternativeName>
        <alternativeName>
            <fullName evidence="11">D-glycero-beta-D-manno-heptose-7-phosphate kinase</fullName>
        </alternativeName>
    </domain>
    <domain>
        <recommendedName>
            <fullName evidence="11">D-beta-D-heptose 1-phosphate adenylyltransferase</fullName>
            <ecNumber evidence="11">2.7.7.70</ecNumber>
        </recommendedName>
        <alternativeName>
            <fullName evidence="11">D-glycero-beta-D-manno-heptose 1-phosphate adenylyltransferase</fullName>
        </alternativeName>
    </domain>
</protein>
<keyword evidence="8 11" id="KW-0511">Multifunctional enzyme</keyword>
<dbReference type="SUPFAM" id="SSF53613">
    <property type="entry name" value="Ribokinase-like"/>
    <property type="match status" value="1"/>
</dbReference>
<evidence type="ECO:0000259" key="12">
    <source>
        <dbReference type="Pfam" id="PF00294"/>
    </source>
</evidence>
<evidence type="ECO:0000256" key="5">
    <source>
        <dbReference type="ARBA" id="ARBA00022741"/>
    </source>
</evidence>
<comment type="pathway">
    <text evidence="11">Nucleotide-sugar biosynthesis; ADP-L-glycero-beta-D-manno-heptose biosynthesis; ADP-L-glycero-beta-D-manno-heptose from D-glycero-beta-D-manno-heptose 7-phosphate: step 1/4.</text>
</comment>
<dbReference type="Pfam" id="PF01467">
    <property type="entry name" value="CTP_transf_like"/>
    <property type="match status" value="1"/>
</dbReference>
<dbReference type="GO" id="GO:0005829">
    <property type="term" value="C:cytosol"/>
    <property type="evidence" value="ECO:0007669"/>
    <property type="project" value="TreeGrafter"/>
</dbReference>
<dbReference type="Proteomes" id="UP000245020">
    <property type="component" value="Unassembled WGS sequence"/>
</dbReference>
<sequence>MTQPTAKIAVFGDIMIDSYWMGSTERISPESPVPVVNVNHTENRLGGAANVALNISKMNVDVTLCGLVGIDKNAADLMTLCQENQIATDFIAEASFPTIVKLRVISRQQHIVRCDFEEKPQLTESLKNRIITQAKAIIDQHDLIILSDYNKGFLTDPQALIQYARSQGKIVIIDPKGSDFSKYRGASLITPNTSEFEGVVGKCPDETTLFAQAEALRDQLQLDALLVTRSEKGMTLFEENKESVTFSAKAQDVFDVTGAGDTVIAMIATQLAKGTPLPEACKIANVAASIVVGKMGASYVTQEELDYALGQSDRPHNLVLSKEALLHEVKRAKMNKETIVMTNGCFDLLHRGHVKYLEEASKLGHHLIVALNSDASVKRLKGETRPIMDEVSRATVLASLSSVAWVTIFDEDTPESLIKAVLPDVLVKGSDYQVNEIAGAQAVIDHGGRVELIDFIDGYSTTNAIEKIKASLQTEASKA</sequence>
<dbReference type="GO" id="GO:0033786">
    <property type="term" value="F:heptose-1-phosphate adenylyltransferase activity"/>
    <property type="evidence" value="ECO:0007669"/>
    <property type="project" value="UniProtKB-UniRule"/>
</dbReference>
<dbReference type="SUPFAM" id="SSF52374">
    <property type="entry name" value="Nucleotidylyl transferase"/>
    <property type="match status" value="1"/>
</dbReference>
<evidence type="ECO:0000256" key="9">
    <source>
        <dbReference type="ARBA" id="ARBA00023277"/>
    </source>
</evidence>
<keyword evidence="6 11" id="KW-0418">Kinase</keyword>
<comment type="pathway">
    <text evidence="11">Nucleotide-sugar biosynthesis; ADP-L-glycero-beta-D-manno-heptose biosynthesis; ADP-L-glycero-beta-D-manno-heptose from D-glycero-beta-D-manno-heptose 7-phosphate: step 3/4.</text>
</comment>
<dbReference type="UniPathway" id="UPA00356">
    <property type="reaction ID" value="UER00437"/>
</dbReference>
<dbReference type="GO" id="GO:0033785">
    <property type="term" value="F:heptose 7-phosphate kinase activity"/>
    <property type="evidence" value="ECO:0007669"/>
    <property type="project" value="UniProtKB-UniRule"/>
</dbReference>
<keyword evidence="5 11" id="KW-0547">Nucleotide-binding</keyword>
<dbReference type="HAMAP" id="MF_01603">
    <property type="entry name" value="HldE"/>
    <property type="match status" value="1"/>
</dbReference>
<dbReference type="GO" id="GO:0097171">
    <property type="term" value="P:ADP-L-glycero-beta-D-manno-heptose biosynthetic process"/>
    <property type="evidence" value="ECO:0007669"/>
    <property type="project" value="UniProtKB-UniPathway"/>
</dbReference>
<feature type="region of interest" description="Ribokinase" evidence="11">
    <location>
        <begin position="1"/>
        <end position="318"/>
    </location>
</feature>
<dbReference type="NCBIfam" id="NF008454">
    <property type="entry name" value="PRK11316.1"/>
    <property type="match status" value="1"/>
</dbReference>
<comment type="similarity">
    <text evidence="11">In the C-terminal section; belongs to the cytidylyltransferase family.</text>
</comment>
<feature type="domain" description="Carbohydrate kinase PfkB" evidence="12">
    <location>
        <begin position="6"/>
        <end position="299"/>
    </location>
</feature>
<keyword evidence="15" id="KW-1185">Reference proteome</keyword>
<dbReference type="InterPro" id="IPR029056">
    <property type="entry name" value="Ribokinase-like"/>
</dbReference>
<comment type="catalytic activity">
    <reaction evidence="11">
        <text>D-glycero-beta-D-manno-heptose 7-phosphate + ATP = D-glycero-beta-D-manno-heptose 1,7-bisphosphate + ADP + H(+)</text>
        <dbReference type="Rhea" id="RHEA:27473"/>
        <dbReference type="ChEBI" id="CHEBI:15378"/>
        <dbReference type="ChEBI" id="CHEBI:30616"/>
        <dbReference type="ChEBI" id="CHEBI:60204"/>
        <dbReference type="ChEBI" id="CHEBI:60208"/>
        <dbReference type="ChEBI" id="CHEBI:456216"/>
        <dbReference type="EC" id="2.7.1.167"/>
    </reaction>
</comment>
<evidence type="ECO:0000256" key="4">
    <source>
        <dbReference type="ARBA" id="ARBA00022695"/>
    </source>
</evidence>
<keyword evidence="7 11" id="KW-0067">ATP-binding</keyword>
<dbReference type="EC" id="2.7.7.70" evidence="11"/>
<dbReference type="InterPro" id="IPR023030">
    <property type="entry name" value="Bifunc_HldE"/>
</dbReference>
<dbReference type="NCBIfam" id="TIGR02199">
    <property type="entry name" value="rfaE_dom_II"/>
    <property type="match status" value="1"/>
</dbReference>
<comment type="similarity">
    <text evidence="11">In the N-terminal section; belongs to the carbohydrate kinase PfkB family.</text>
</comment>
<dbReference type="Gene3D" id="3.40.1190.20">
    <property type="match status" value="1"/>
</dbReference>
<dbReference type="GO" id="GO:0016773">
    <property type="term" value="F:phosphotransferase activity, alcohol group as acceptor"/>
    <property type="evidence" value="ECO:0007669"/>
    <property type="project" value="InterPro"/>
</dbReference>
<evidence type="ECO:0000256" key="7">
    <source>
        <dbReference type="ARBA" id="ARBA00022840"/>
    </source>
</evidence>
<dbReference type="NCBIfam" id="TIGR02198">
    <property type="entry name" value="rfaE_dom_I"/>
    <property type="match status" value="1"/>
</dbReference>
<dbReference type="Gene3D" id="3.40.50.620">
    <property type="entry name" value="HUPs"/>
    <property type="match status" value="1"/>
</dbReference>
<dbReference type="GO" id="GO:0005524">
    <property type="term" value="F:ATP binding"/>
    <property type="evidence" value="ECO:0007669"/>
    <property type="project" value="UniProtKB-UniRule"/>
</dbReference>
<dbReference type="AlphaFoldDB" id="A0A2U2AF88"/>
<dbReference type="InterPro" id="IPR011611">
    <property type="entry name" value="PfkB_dom"/>
</dbReference>
<keyword evidence="4 11" id="KW-0548">Nucleotidyltransferase</keyword>
<gene>
    <name evidence="11" type="primary">hldE</name>
    <name evidence="14" type="ORF">DC083_05355</name>
</gene>
<evidence type="ECO:0000256" key="8">
    <source>
        <dbReference type="ARBA" id="ARBA00023268"/>
    </source>
</evidence>
<comment type="subunit">
    <text evidence="11">Homodimer.</text>
</comment>
<evidence type="ECO:0000256" key="2">
    <source>
        <dbReference type="ARBA" id="ARBA00003753"/>
    </source>
</evidence>
<name>A0A2U2AF88_9GAMM</name>
<evidence type="ECO:0000256" key="6">
    <source>
        <dbReference type="ARBA" id="ARBA00022777"/>
    </source>
</evidence>
<evidence type="ECO:0000256" key="3">
    <source>
        <dbReference type="ARBA" id="ARBA00022679"/>
    </source>
</evidence>
<dbReference type="InterPro" id="IPR014729">
    <property type="entry name" value="Rossmann-like_a/b/a_fold"/>
</dbReference>
<keyword evidence="9 11" id="KW-0119">Carbohydrate metabolism</keyword>
<keyword evidence="3 11" id="KW-0808">Transferase</keyword>
<dbReference type="EC" id="2.7.1.167" evidence="11"/>
<evidence type="ECO:0000256" key="11">
    <source>
        <dbReference type="HAMAP-Rule" id="MF_01603"/>
    </source>
</evidence>
<dbReference type="EMBL" id="QEWQ01000003">
    <property type="protein sequence ID" value="PWD81316.1"/>
    <property type="molecule type" value="Genomic_DNA"/>
</dbReference>
<feature type="region of interest" description="Cytidylyltransferase" evidence="11">
    <location>
        <begin position="341"/>
        <end position="479"/>
    </location>
</feature>
<comment type="function">
    <text evidence="1 11">Catalyzes the phosphorylation of D-glycero-D-manno-heptose 7-phosphate at the C-1 position to selectively form D-glycero-beta-D-manno-heptose-1,7-bisphosphate.</text>
</comment>
<evidence type="ECO:0000313" key="14">
    <source>
        <dbReference type="EMBL" id="PWD81316.1"/>
    </source>
</evidence>
<organism evidence="14 15">
    <name type="scientific">Ignatzschineria ureiclastica</name>
    <dbReference type="NCBI Taxonomy" id="472582"/>
    <lineage>
        <taxon>Bacteria</taxon>
        <taxon>Pseudomonadati</taxon>
        <taxon>Pseudomonadota</taxon>
        <taxon>Gammaproteobacteria</taxon>
        <taxon>Cardiobacteriales</taxon>
        <taxon>Ignatzschineriaceae</taxon>
        <taxon>Ignatzschineria</taxon>
    </lineage>
</organism>
<dbReference type="CDD" id="cd01172">
    <property type="entry name" value="RfaE_like"/>
    <property type="match status" value="1"/>
</dbReference>
<dbReference type="InterPro" id="IPR011914">
    <property type="entry name" value="RfaE_dom_II"/>
</dbReference>
<evidence type="ECO:0000256" key="10">
    <source>
        <dbReference type="ARBA" id="ARBA00047428"/>
    </source>
</evidence>